<proteinExistence type="predicted"/>
<evidence type="ECO:0000313" key="3">
    <source>
        <dbReference type="Proteomes" id="UP000000719"/>
    </source>
</evidence>
<dbReference type="Proteomes" id="UP000000719">
    <property type="component" value="Chromosome"/>
</dbReference>
<keyword evidence="3" id="KW-1185">Reference proteome</keyword>
<dbReference type="AlphaFoldDB" id="B8D1B4"/>
<reference evidence="2 3" key="1">
    <citation type="journal article" date="2009" name="PLoS ONE">
        <title>Genome analysis of the anaerobic thermohalophilic bacterium Halothermothrix orenii.</title>
        <authorList>
            <person name="Mavromatis K."/>
            <person name="Ivanova N."/>
            <person name="Anderson I."/>
            <person name="Lykidis A."/>
            <person name="Hooper S.D."/>
            <person name="Sun H."/>
            <person name="Kunin V."/>
            <person name="Lapidus A."/>
            <person name="Hugenholtz P."/>
            <person name="Patel B."/>
            <person name="Kyrpides N.C."/>
        </authorList>
    </citation>
    <scope>NUCLEOTIDE SEQUENCE [LARGE SCALE GENOMIC DNA]</scope>
    <source>
        <strain evidence="3">H 168 / OCM 544 / DSM 9562</strain>
    </source>
</reference>
<dbReference type="KEGG" id="hor:Hore_23210"/>
<keyword evidence="1" id="KW-0472">Membrane</keyword>
<keyword evidence="1" id="KW-0812">Transmembrane</keyword>
<keyword evidence="1" id="KW-1133">Transmembrane helix</keyword>
<dbReference type="eggNOG" id="ENOG5032VJM">
    <property type="taxonomic scope" value="Bacteria"/>
</dbReference>
<gene>
    <name evidence="2" type="ordered locus">Hore_23210</name>
</gene>
<sequence length="372" mass="41642">MELSGAITEKRREKKMKRSFKYLVPIIISVFLLSLPVAAEVKFGGEVKTGFTATSVENSGFYYDLYEQLKLEIFVPETGNTEARIEADFTVPGGPGFKKLYLKHRFKEMDLTIGRQPVSWSFGSLVNPVDYSLGAEAMNEEGSAKYVDGIEAFIPLNWNSNISLVSSFPGTSFDSDRVKFGLRGRTLINNNFDVSANYVQDQYKDTFDTIIDRRFGVTVKGDLDPLGIYGAFGYYSDDNGESDLAYLAGCDYSFLRNNNNRVYLQGEVLRVKKQRVSDMLHEMPLNISNADEELTLLFGNASYGINQFSEAGLMTAYCLNDGGLALMPRYQNQLGSNLTMELKGLFTLASDQALFYSDFYNSVVGVELSYPF</sequence>
<evidence type="ECO:0000313" key="2">
    <source>
        <dbReference type="EMBL" id="ACL71066.1"/>
    </source>
</evidence>
<evidence type="ECO:0008006" key="4">
    <source>
        <dbReference type="Google" id="ProtNLM"/>
    </source>
</evidence>
<dbReference type="HOGENOM" id="CLU_061538_0_0_9"/>
<name>B8D1B4_HALOH</name>
<organism evidence="2 3">
    <name type="scientific">Halothermothrix orenii (strain H 168 / OCM 544 / DSM 9562)</name>
    <dbReference type="NCBI Taxonomy" id="373903"/>
    <lineage>
        <taxon>Bacteria</taxon>
        <taxon>Bacillati</taxon>
        <taxon>Bacillota</taxon>
        <taxon>Clostridia</taxon>
        <taxon>Halanaerobiales</taxon>
        <taxon>Halothermotrichaceae</taxon>
        <taxon>Halothermothrix</taxon>
    </lineage>
</organism>
<accession>B8D1B4</accession>
<feature type="transmembrane region" description="Helical" evidence="1">
    <location>
        <begin position="20"/>
        <end position="39"/>
    </location>
</feature>
<evidence type="ECO:0000256" key="1">
    <source>
        <dbReference type="SAM" id="Phobius"/>
    </source>
</evidence>
<protein>
    <recommendedName>
        <fullName evidence="4">Porin domain-containing protein</fullName>
    </recommendedName>
</protein>
<dbReference type="EMBL" id="CP001098">
    <property type="protein sequence ID" value="ACL71066.1"/>
    <property type="molecule type" value="Genomic_DNA"/>
</dbReference>
<dbReference type="SUPFAM" id="SSF56935">
    <property type="entry name" value="Porins"/>
    <property type="match status" value="1"/>
</dbReference>